<feature type="domain" description="Fumarylacetoacetase-like C-terminal" evidence="2">
    <location>
        <begin position="101"/>
        <end position="255"/>
    </location>
</feature>
<evidence type="ECO:0000256" key="1">
    <source>
        <dbReference type="ARBA" id="ARBA00023239"/>
    </source>
</evidence>
<dbReference type="InterPro" id="IPR050772">
    <property type="entry name" value="Hydratase-Decarb/MhpD_sf"/>
</dbReference>
<protein>
    <submittedName>
        <fullName evidence="3">2-keto-4-pentenoate hydratase</fullName>
    </submittedName>
</protein>
<dbReference type="InterPro" id="IPR036663">
    <property type="entry name" value="Fumarylacetoacetase_C_sf"/>
</dbReference>
<accession>A0A4Z0C1R8</accession>
<evidence type="ECO:0000259" key="2">
    <source>
        <dbReference type="Pfam" id="PF01557"/>
    </source>
</evidence>
<name>A0A4Z0C1R8_9BURK</name>
<dbReference type="GO" id="GO:0008684">
    <property type="term" value="F:2-oxopent-4-enoate hydratase activity"/>
    <property type="evidence" value="ECO:0007669"/>
    <property type="project" value="TreeGrafter"/>
</dbReference>
<dbReference type="RefSeq" id="WP_135261262.1">
    <property type="nucleotide sequence ID" value="NZ_SMLM01000001.1"/>
</dbReference>
<reference evidence="3 4" key="1">
    <citation type="submission" date="2019-03" db="EMBL/GenBank/DDBJ databases">
        <title>Ramlibacter henchirensis DSM 14656, whole genome shotgun sequence.</title>
        <authorList>
            <person name="Zhang X."/>
            <person name="Feng G."/>
            <person name="Zhu H."/>
        </authorList>
    </citation>
    <scope>NUCLEOTIDE SEQUENCE [LARGE SCALE GENOMIC DNA]</scope>
    <source>
        <strain evidence="3 4">DSM 14656</strain>
    </source>
</reference>
<dbReference type="OrthoDB" id="8689761at2"/>
<dbReference type="AlphaFoldDB" id="A0A4Z0C1R8"/>
<dbReference type="SUPFAM" id="SSF56529">
    <property type="entry name" value="FAH"/>
    <property type="match status" value="1"/>
</dbReference>
<dbReference type="InterPro" id="IPR011234">
    <property type="entry name" value="Fumarylacetoacetase-like_C"/>
</dbReference>
<dbReference type="PANTHER" id="PTHR30143:SF0">
    <property type="entry name" value="2-KETO-4-PENTENOATE HYDRATASE"/>
    <property type="match status" value="1"/>
</dbReference>
<sequence>MVETHVRSKTAVVASALLDARRGGPPADAVALAPLLESPEDAYEVQRLVAGQLGAANASSPFWKSGGPSRTAAMTHAQLLPPAVWPSPADARSHPFRLRLIEAEVALSLRADVTAEAAASLSHAQAVSLIDAVAVSIEIVDSRWAQALDAPALLKLADLQSHGALVLGEWRPWQPRDWNEQVCRVSIGSAEPRIFRGTHSLQDPTWLLSAWLRHATSDGRPLRRGSVVTTGTWCGMLPAGAGDAVQVRFDGIGEAFVQL</sequence>
<gene>
    <name evidence="3" type="ORF">EZ313_00425</name>
</gene>
<dbReference type="PANTHER" id="PTHR30143">
    <property type="entry name" value="ACID HYDRATASE"/>
    <property type="match status" value="1"/>
</dbReference>
<organism evidence="3 4">
    <name type="scientific">Ramlibacter henchirensis</name>
    <dbReference type="NCBI Taxonomy" id="204072"/>
    <lineage>
        <taxon>Bacteria</taxon>
        <taxon>Pseudomonadati</taxon>
        <taxon>Pseudomonadota</taxon>
        <taxon>Betaproteobacteria</taxon>
        <taxon>Burkholderiales</taxon>
        <taxon>Comamonadaceae</taxon>
        <taxon>Ramlibacter</taxon>
    </lineage>
</organism>
<dbReference type="GO" id="GO:0005737">
    <property type="term" value="C:cytoplasm"/>
    <property type="evidence" value="ECO:0007669"/>
    <property type="project" value="TreeGrafter"/>
</dbReference>
<keyword evidence="4" id="KW-1185">Reference proteome</keyword>
<keyword evidence="1" id="KW-0456">Lyase</keyword>
<dbReference type="Gene3D" id="3.90.850.10">
    <property type="entry name" value="Fumarylacetoacetase-like, C-terminal domain"/>
    <property type="match status" value="1"/>
</dbReference>
<dbReference type="EMBL" id="SMLM01000001">
    <property type="protein sequence ID" value="TFZ05181.1"/>
    <property type="molecule type" value="Genomic_DNA"/>
</dbReference>
<proteinExistence type="predicted"/>
<evidence type="ECO:0000313" key="3">
    <source>
        <dbReference type="EMBL" id="TFZ05181.1"/>
    </source>
</evidence>
<dbReference type="Pfam" id="PF01557">
    <property type="entry name" value="FAA_hydrolase"/>
    <property type="match status" value="1"/>
</dbReference>
<dbReference type="Proteomes" id="UP000298180">
    <property type="component" value="Unassembled WGS sequence"/>
</dbReference>
<evidence type="ECO:0000313" key="4">
    <source>
        <dbReference type="Proteomes" id="UP000298180"/>
    </source>
</evidence>
<comment type="caution">
    <text evidence="3">The sequence shown here is derived from an EMBL/GenBank/DDBJ whole genome shotgun (WGS) entry which is preliminary data.</text>
</comment>